<accession>A0A915E373</accession>
<protein>
    <submittedName>
        <fullName evidence="7">Histone PARylation factor 1</fullName>
    </submittedName>
</protein>
<dbReference type="Pfam" id="PF10228">
    <property type="entry name" value="HPF1"/>
    <property type="match status" value="1"/>
</dbReference>
<organism evidence="6 7">
    <name type="scientific">Ditylenchus dipsaci</name>
    <dbReference type="NCBI Taxonomy" id="166011"/>
    <lineage>
        <taxon>Eukaryota</taxon>
        <taxon>Metazoa</taxon>
        <taxon>Ecdysozoa</taxon>
        <taxon>Nematoda</taxon>
        <taxon>Chromadorea</taxon>
        <taxon>Rhabditida</taxon>
        <taxon>Tylenchina</taxon>
        <taxon>Tylenchomorpha</taxon>
        <taxon>Sphaerularioidea</taxon>
        <taxon>Anguinidae</taxon>
        <taxon>Anguininae</taxon>
        <taxon>Ditylenchus</taxon>
    </lineage>
</organism>
<dbReference type="GO" id="GO:0005694">
    <property type="term" value="C:chromosome"/>
    <property type="evidence" value="ECO:0007669"/>
    <property type="project" value="UniProtKB-SubCell"/>
</dbReference>
<dbReference type="GO" id="GO:0006974">
    <property type="term" value="P:DNA damage response"/>
    <property type="evidence" value="ECO:0007669"/>
    <property type="project" value="InterPro"/>
</dbReference>
<dbReference type="InterPro" id="IPR019361">
    <property type="entry name" value="HPF1"/>
</dbReference>
<dbReference type="GO" id="GO:0072572">
    <property type="term" value="F:poly-ADP-D-ribose binding"/>
    <property type="evidence" value="ECO:0007669"/>
    <property type="project" value="TreeGrafter"/>
</dbReference>
<evidence type="ECO:0000313" key="7">
    <source>
        <dbReference type="WBParaSite" id="jg26220"/>
    </source>
</evidence>
<keyword evidence="5" id="KW-0539">Nucleus</keyword>
<dbReference type="PANTHER" id="PTHR13386:SF1">
    <property type="entry name" value="HISTONE PARYLATION FACTOR 1"/>
    <property type="match status" value="1"/>
</dbReference>
<keyword evidence="4" id="KW-0158">Chromosome</keyword>
<evidence type="ECO:0000313" key="6">
    <source>
        <dbReference type="Proteomes" id="UP000887574"/>
    </source>
</evidence>
<proteinExistence type="inferred from homology"/>
<dbReference type="Proteomes" id="UP000887574">
    <property type="component" value="Unplaced"/>
</dbReference>
<comment type="similarity">
    <text evidence="3">Belongs to the HPF1 family.</text>
</comment>
<reference evidence="7" key="1">
    <citation type="submission" date="2022-11" db="UniProtKB">
        <authorList>
            <consortium name="WormBaseParasite"/>
        </authorList>
    </citation>
    <scope>IDENTIFICATION</scope>
</reference>
<dbReference type="PANTHER" id="PTHR13386">
    <property type="entry name" value="HISTONE PARYLATION FACTOR 1"/>
    <property type="match status" value="1"/>
</dbReference>
<dbReference type="GO" id="GO:0042393">
    <property type="term" value="F:histone binding"/>
    <property type="evidence" value="ECO:0007669"/>
    <property type="project" value="InterPro"/>
</dbReference>
<dbReference type="WBParaSite" id="jg26220">
    <property type="protein sequence ID" value="jg26220"/>
    <property type="gene ID" value="jg26220"/>
</dbReference>
<sequence length="357" mass="40934">MKTRAKKVVISEFNKPLKPAGSKVTKKGKQREYLQKKIVNNLNKADLSSDSSSSEIGQQFSGINQLDKLFLVKHPRELLSFWSWAKQLNPNFPRDAFKQLCSLELVGPFENLDNCRLDGSDGSENRAVVTTGRTATDLPEMQTILTYDKGRFCYWRDTPSDSEPYLIHVPNQPEHFPELELVGDSNPFCALYHLMFSKGLNINGYKHLLPDHYQHNHYNQEFVKQLRKKRAKEAIGKPFHAMGIKVQVKADVGYRPVTQNYKRLQQDIETMGTTTNEDTRAALRKSILEIFSYVQFANDELDFGMGLEFGHQLYLSNYACFDGLAKSVLCNAYNLLNRSQFTDILQAQYNKGRRSTQ</sequence>
<name>A0A915E373_9BILA</name>
<dbReference type="GO" id="GO:0005634">
    <property type="term" value="C:nucleus"/>
    <property type="evidence" value="ECO:0007669"/>
    <property type="project" value="UniProtKB-SubCell"/>
</dbReference>
<evidence type="ECO:0000256" key="5">
    <source>
        <dbReference type="ARBA" id="ARBA00023242"/>
    </source>
</evidence>
<evidence type="ECO:0000256" key="4">
    <source>
        <dbReference type="ARBA" id="ARBA00022454"/>
    </source>
</evidence>
<evidence type="ECO:0000256" key="2">
    <source>
        <dbReference type="ARBA" id="ARBA00004286"/>
    </source>
</evidence>
<comment type="subcellular location">
    <subcellularLocation>
        <location evidence="2">Chromosome</location>
    </subcellularLocation>
    <subcellularLocation>
        <location evidence="1">Nucleus</location>
    </subcellularLocation>
</comment>
<evidence type="ECO:0000256" key="1">
    <source>
        <dbReference type="ARBA" id="ARBA00004123"/>
    </source>
</evidence>
<keyword evidence="6" id="KW-1185">Reference proteome</keyword>
<dbReference type="AlphaFoldDB" id="A0A915E373"/>
<evidence type="ECO:0000256" key="3">
    <source>
        <dbReference type="ARBA" id="ARBA00010803"/>
    </source>
</evidence>